<proteinExistence type="predicted"/>
<dbReference type="PANTHER" id="PTHR30578:SF0">
    <property type="entry name" value="ION-TRANSLOCATING OXIDOREDUCTASE COMPLEX SUBUNIT D"/>
    <property type="match status" value="1"/>
</dbReference>
<keyword evidence="7 9" id="KW-1133">Transmembrane helix</keyword>
<keyword evidence="4" id="KW-0288">FMN</keyword>
<gene>
    <name evidence="10" type="ORF">KJ970_08745</name>
</gene>
<protein>
    <submittedName>
        <fullName evidence="10">RnfABCDGE type electron transport complex subunit D</fullName>
    </submittedName>
</protein>
<feature type="transmembrane region" description="Helical" evidence="9">
    <location>
        <begin position="270"/>
        <end position="288"/>
    </location>
</feature>
<name>A0A948RWN3_UNCEI</name>
<feature type="transmembrane region" description="Helical" evidence="9">
    <location>
        <begin position="77"/>
        <end position="98"/>
    </location>
</feature>
<keyword evidence="3" id="KW-0285">Flavoprotein</keyword>
<dbReference type="Pfam" id="PF03116">
    <property type="entry name" value="NQR2_RnfD_RnfE"/>
    <property type="match status" value="1"/>
</dbReference>
<dbReference type="AlphaFoldDB" id="A0A948RWN3"/>
<evidence type="ECO:0000256" key="6">
    <source>
        <dbReference type="ARBA" id="ARBA00022967"/>
    </source>
</evidence>
<reference evidence="10" key="1">
    <citation type="submission" date="2021-05" db="EMBL/GenBank/DDBJ databases">
        <title>Energy efficiency and biological interactions define the core microbiome of deep oligotrophic groundwater.</title>
        <authorList>
            <person name="Mehrshad M."/>
            <person name="Lopez-Fernandez M."/>
            <person name="Bell E."/>
            <person name="Bernier-Latmani R."/>
            <person name="Bertilsson S."/>
            <person name="Dopson M."/>
        </authorList>
    </citation>
    <scope>NUCLEOTIDE SEQUENCE</scope>
    <source>
        <strain evidence="10">Modern_marine.mb.64</strain>
    </source>
</reference>
<evidence type="ECO:0000256" key="3">
    <source>
        <dbReference type="ARBA" id="ARBA00022630"/>
    </source>
</evidence>
<evidence type="ECO:0000256" key="1">
    <source>
        <dbReference type="ARBA" id="ARBA00022448"/>
    </source>
</evidence>
<feature type="transmembrane region" description="Helical" evidence="9">
    <location>
        <begin position="214"/>
        <end position="231"/>
    </location>
</feature>
<evidence type="ECO:0000256" key="5">
    <source>
        <dbReference type="ARBA" id="ARBA00022692"/>
    </source>
</evidence>
<dbReference type="InterPro" id="IPR004338">
    <property type="entry name" value="NqrB/RnfD"/>
</dbReference>
<feature type="transmembrane region" description="Helical" evidence="9">
    <location>
        <begin position="46"/>
        <end position="65"/>
    </location>
</feature>
<dbReference type="Proteomes" id="UP000777784">
    <property type="component" value="Unassembled WGS sequence"/>
</dbReference>
<organism evidence="10 11">
    <name type="scientific">Eiseniibacteriota bacterium</name>
    <dbReference type="NCBI Taxonomy" id="2212470"/>
    <lineage>
        <taxon>Bacteria</taxon>
        <taxon>Candidatus Eiseniibacteriota</taxon>
    </lineage>
</organism>
<keyword evidence="2" id="KW-0597">Phosphoprotein</keyword>
<evidence type="ECO:0000313" key="11">
    <source>
        <dbReference type="Proteomes" id="UP000777784"/>
    </source>
</evidence>
<evidence type="ECO:0000256" key="8">
    <source>
        <dbReference type="ARBA" id="ARBA00023136"/>
    </source>
</evidence>
<dbReference type="PANTHER" id="PTHR30578">
    <property type="entry name" value="ELECTRON TRANSPORT COMPLEX PROTEIN RNFD"/>
    <property type="match status" value="1"/>
</dbReference>
<feature type="transmembrane region" description="Helical" evidence="9">
    <location>
        <begin position="20"/>
        <end position="40"/>
    </location>
</feature>
<evidence type="ECO:0000256" key="7">
    <source>
        <dbReference type="ARBA" id="ARBA00022989"/>
    </source>
</evidence>
<keyword evidence="6" id="KW-1278">Translocase</keyword>
<sequence length="325" mass="34889">MSNSRYVVSLSPHIRYGRTIRGMILTTMIALAPSVIWGVFTFGFNALLYVALGVFGAVGMEFLLNKITRRPISIGDGHAALVGLMVAMLVPAGVPWWVVFDGAVLAILIGKMPYGPLGGAPLSPALVGLLIMVVSCPNEFAKNVYPINAPETRIEGVAPAESPQTAVRIDPSDAGDYRISDLFLGRQVGPIGTVSPMLLLLGGLFLIWRRVSRWRGPAGFIAGMLLSGAVAHAVDPGLYPPVLFQLFTGIAMFGAFFLCTEWTSTPVTPWGLFLFGFMAGLLTIILRLSGLPYGRVPFAIMIMSLATPLFDRITPTPFGKVVRHA</sequence>
<dbReference type="GO" id="GO:0055085">
    <property type="term" value="P:transmembrane transport"/>
    <property type="evidence" value="ECO:0007669"/>
    <property type="project" value="InterPro"/>
</dbReference>
<accession>A0A948RWN3</accession>
<dbReference type="EMBL" id="JAHJDP010000042">
    <property type="protein sequence ID" value="MBU2691004.1"/>
    <property type="molecule type" value="Genomic_DNA"/>
</dbReference>
<keyword evidence="5 9" id="KW-0812">Transmembrane</keyword>
<dbReference type="GO" id="GO:0005886">
    <property type="term" value="C:plasma membrane"/>
    <property type="evidence" value="ECO:0007669"/>
    <property type="project" value="TreeGrafter"/>
</dbReference>
<feature type="transmembrane region" description="Helical" evidence="9">
    <location>
        <begin position="188"/>
        <end position="208"/>
    </location>
</feature>
<evidence type="ECO:0000256" key="4">
    <source>
        <dbReference type="ARBA" id="ARBA00022643"/>
    </source>
</evidence>
<keyword evidence="8 9" id="KW-0472">Membrane</keyword>
<evidence type="ECO:0000313" key="10">
    <source>
        <dbReference type="EMBL" id="MBU2691004.1"/>
    </source>
</evidence>
<comment type="caution">
    <text evidence="10">The sequence shown here is derived from an EMBL/GenBank/DDBJ whole genome shotgun (WGS) entry which is preliminary data.</text>
</comment>
<evidence type="ECO:0000256" key="2">
    <source>
        <dbReference type="ARBA" id="ARBA00022553"/>
    </source>
</evidence>
<evidence type="ECO:0000256" key="9">
    <source>
        <dbReference type="SAM" id="Phobius"/>
    </source>
</evidence>
<feature type="transmembrane region" description="Helical" evidence="9">
    <location>
        <begin position="238"/>
        <end position="258"/>
    </location>
</feature>
<keyword evidence="1" id="KW-0813">Transport</keyword>